<dbReference type="GO" id="GO:0005179">
    <property type="term" value="F:hormone activity"/>
    <property type="evidence" value="ECO:0007669"/>
    <property type="project" value="UniProtKB-KW"/>
</dbReference>
<dbReference type="Proteomes" id="UP000250235">
    <property type="component" value="Unassembled WGS sequence"/>
</dbReference>
<evidence type="ECO:0000313" key="8">
    <source>
        <dbReference type="Proteomes" id="UP000250235"/>
    </source>
</evidence>
<accession>A0A2Z7CXT4</accession>
<dbReference type="GO" id="GO:0005576">
    <property type="term" value="C:extracellular region"/>
    <property type="evidence" value="ECO:0007669"/>
    <property type="project" value="UniProtKB-SubCell"/>
</dbReference>
<comment type="subcellular location">
    <subcellularLocation>
        <location evidence="1">Secreted</location>
    </subcellularLocation>
</comment>
<keyword evidence="6" id="KW-1015">Disulfide bond</keyword>
<keyword evidence="4" id="KW-0372">Hormone</keyword>
<evidence type="ECO:0000256" key="2">
    <source>
        <dbReference type="ARBA" id="ARBA00009178"/>
    </source>
</evidence>
<dbReference type="PANTHER" id="PTHR39112">
    <property type="entry name" value="PROTEIN RALF-LIKE 27-RELATED"/>
    <property type="match status" value="1"/>
</dbReference>
<evidence type="ECO:0000313" key="7">
    <source>
        <dbReference type="EMBL" id="KZV51623.1"/>
    </source>
</evidence>
<keyword evidence="3" id="KW-0964">Secreted</keyword>
<sequence>MTVKKSDCLSSAADPEAVCNATVVGDCLPEDEEFMMESEVSRMLLARPLKPVSPQALNPKRPFCQRNTYGSCVPAPNNKFYQRPCNYNNLCNRNV</sequence>
<name>A0A2Z7CXT4_9LAMI</name>
<evidence type="ECO:0000256" key="5">
    <source>
        <dbReference type="ARBA" id="ARBA00022729"/>
    </source>
</evidence>
<dbReference type="AlphaFoldDB" id="A0A2Z7CXT4"/>
<dbReference type="Pfam" id="PF05498">
    <property type="entry name" value="RALF"/>
    <property type="match status" value="1"/>
</dbReference>
<protein>
    <submittedName>
        <fullName evidence="7">Uncharacterized protein</fullName>
    </submittedName>
</protein>
<evidence type="ECO:0000256" key="3">
    <source>
        <dbReference type="ARBA" id="ARBA00022525"/>
    </source>
</evidence>
<proteinExistence type="inferred from homology"/>
<dbReference type="InterPro" id="IPR008801">
    <property type="entry name" value="RALF"/>
</dbReference>
<reference evidence="7 8" key="1">
    <citation type="journal article" date="2015" name="Proc. Natl. Acad. Sci. U.S.A.">
        <title>The resurrection genome of Boea hygrometrica: A blueprint for survival of dehydration.</title>
        <authorList>
            <person name="Xiao L."/>
            <person name="Yang G."/>
            <person name="Zhang L."/>
            <person name="Yang X."/>
            <person name="Zhao S."/>
            <person name="Ji Z."/>
            <person name="Zhou Q."/>
            <person name="Hu M."/>
            <person name="Wang Y."/>
            <person name="Chen M."/>
            <person name="Xu Y."/>
            <person name="Jin H."/>
            <person name="Xiao X."/>
            <person name="Hu G."/>
            <person name="Bao F."/>
            <person name="Hu Y."/>
            <person name="Wan P."/>
            <person name="Li L."/>
            <person name="Deng X."/>
            <person name="Kuang T."/>
            <person name="Xiang C."/>
            <person name="Zhu J.K."/>
            <person name="Oliver M.J."/>
            <person name="He Y."/>
        </authorList>
    </citation>
    <scope>NUCLEOTIDE SEQUENCE [LARGE SCALE GENOMIC DNA]</scope>
    <source>
        <strain evidence="8">cv. XS01</strain>
    </source>
</reference>
<dbReference type="EMBL" id="KQ991591">
    <property type="protein sequence ID" value="KZV51623.1"/>
    <property type="molecule type" value="Genomic_DNA"/>
</dbReference>
<comment type="similarity">
    <text evidence="2">Belongs to the plant rapid alkalinization factor (RALF) family.</text>
</comment>
<evidence type="ECO:0000256" key="6">
    <source>
        <dbReference type="ARBA" id="ARBA00023157"/>
    </source>
</evidence>
<keyword evidence="5" id="KW-0732">Signal</keyword>
<organism evidence="7 8">
    <name type="scientific">Dorcoceras hygrometricum</name>
    <dbReference type="NCBI Taxonomy" id="472368"/>
    <lineage>
        <taxon>Eukaryota</taxon>
        <taxon>Viridiplantae</taxon>
        <taxon>Streptophyta</taxon>
        <taxon>Embryophyta</taxon>
        <taxon>Tracheophyta</taxon>
        <taxon>Spermatophyta</taxon>
        <taxon>Magnoliopsida</taxon>
        <taxon>eudicotyledons</taxon>
        <taxon>Gunneridae</taxon>
        <taxon>Pentapetalae</taxon>
        <taxon>asterids</taxon>
        <taxon>lamiids</taxon>
        <taxon>Lamiales</taxon>
        <taxon>Gesneriaceae</taxon>
        <taxon>Didymocarpoideae</taxon>
        <taxon>Trichosporeae</taxon>
        <taxon>Loxocarpinae</taxon>
        <taxon>Dorcoceras</taxon>
    </lineage>
</organism>
<evidence type="ECO:0000256" key="1">
    <source>
        <dbReference type="ARBA" id="ARBA00004613"/>
    </source>
</evidence>
<dbReference type="OrthoDB" id="1303939at2759"/>
<keyword evidence="8" id="KW-1185">Reference proteome</keyword>
<gene>
    <name evidence="7" type="ORF">F511_24996</name>
</gene>
<dbReference type="InterPro" id="IPR039252">
    <property type="entry name" value="RALFL27"/>
</dbReference>
<dbReference type="PANTHER" id="PTHR39112:SF1">
    <property type="entry name" value="PROTEIN RALF-LIKE 27"/>
    <property type="match status" value="1"/>
</dbReference>
<evidence type="ECO:0000256" key="4">
    <source>
        <dbReference type="ARBA" id="ARBA00022702"/>
    </source>
</evidence>